<keyword evidence="5" id="KW-0472">Membrane</keyword>
<dbReference type="EMBL" id="FMZM01000011">
    <property type="protein sequence ID" value="SDD85301.1"/>
    <property type="molecule type" value="Genomic_DNA"/>
</dbReference>
<evidence type="ECO:0000256" key="4">
    <source>
        <dbReference type="ARBA" id="ARBA00022989"/>
    </source>
</evidence>
<protein>
    <submittedName>
        <fullName evidence="7">Probable blue pigment (Indigoidine) exporter</fullName>
    </submittedName>
</protein>
<keyword evidence="3" id="KW-0812">Transmembrane</keyword>
<dbReference type="AlphaFoldDB" id="A0A1G6Y4S1"/>
<dbReference type="Pfam" id="PF00892">
    <property type="entry name" value="EamA"/>
    <property type="match status" value="2"/>
</dbReference>
<comment type="subcellular location">
    <subcellularLocation>
        <location evidence="1">Membrane</location>
        <topology evidence="1">Multi-pass membrane protein</topology>
    </subcellularLocation>
</comment>
<name>A0A1G6Y4S1_9ACTN</name>
<dbReference type="Proteomes" id="UP000199034">
    <property type="component" value="Unassembled WGS sequence"/>
</dbReference>
<dbReference type="Gene3D" id="1.10.3730.20">
    <property type="match status" value="2"/>
</dbReference>
<keyword evidence="4" id="KW-1133">Transmembrane helix</keyword>
<dbReference type="InterPro" id="IPR050638">
    <property type="entry name" value="AA-Vitamin_Transporters"/>
</dbReference>
<comment type="similarity">
    <text evidence="2">Belongs to the EamA transporter family.</text>
</comment>
<evidence type="ECO:0000256" key="5">
    <source>
        <dbReference type="ARBA" id="ARBA00023136"/>
    </source>
</evidence>
<evidence type="ECO:0000256" key="1">
    <source>
        <dbReference type="ARBA" id="ARBA00004141"/>
    </source>
</evidence>
<keyword evidence="8" id="KW-1185">Reference proteome</keyword>
<feature type="domain" description="EamA" evidence="6">
    <location>
        <begin position="143"/>
        <end position="273"/>
    </location>
</feature>
<dbReference type="OrthoDB" id="5430053at2"/>
<reference evidence="7 8" key="1">
    <citation type="submission" date="2016-10" db="EMBL/GenBank/DDBJ databases">
        <authorList>
            <person name="de Groot N.N."/>
        </authorList>
    </citation>
    <scope>NUCLEOTIDE SEQUENCE [LARGE SCALE GENOMIC DNA]</scope>
    <source>
        <strain evidence="7 8">CGMCC 4.6858</strain>
    </source>
</reference>
<dbReference type="STRING" id="1045774.SAMN05421872_111198"/>
<evidence type="ECO:0000313" key="7">
    <source>
        <dbReference type="EMBL" id="SDD85301.1"/>
    </source>
</evidence>
<proteinExistence type="inferred from homology"/>
<dbReference type="SUPFAM" id="SSF103481">
    <property type="entry name" value="Multidrug resistance efflux transporter EmrE"/>
    <property type="match status" value="2"/>
</dbReference>
<evidence type="ECO:0000256" key="3">
    <source>
        <dbReference type="ARBA" id="ARBA00022692"/>
    </source>
</evidence>
<evidence type="ECO:0000256" key="2">
    <source>
        <dbReference type="ARBA" id="ARBA00007362"/>
    </source>
</evidence>
<dbReference type="RefSeq" id="WP_090860002.1">
    <property type="nucleotide sequence ID" value="NZ_FMZM01000011.1"/>
</dbReference>
<organism evidence="7 8">
    <name type="scientific">Nocardioides lianchengensis</name>
    <dbReference type="NCBI Taxonomy" id="1045774"/>
    <lineage>
        <taxon>Bacteria</taxon>
        <taxon>Bacillati</taxon>
        <taxon>Actinomycetota</taxon>
        <taxon>Actinomycetes</taxon>
        <taxon>Propionibacteriales</taxon>
        <taxon>Nocardioidaceae</taxon>
        <taxon>Nocardioides</taxon>
    </lineage>
</organism>
<evidence type="ECO:0000313" key="8">
    <source>
        <dbReference type="Proteomes" id="UP000199034"/>
    </source>
</evidence>
<dbReference type="InterPro" id="IPR037185">
    <property type="entry name" value="EmrE-like"/>
</dbReference>
<dbReference type="PANTHER" id="PTHR32322">
    <property type="entry name" value="INNER MEMBRANE TRANSPORTER"/>
    <property type="match status" value="1"/>
</dbReference>
<dbReference type="GO" id="GO:0016020">
    <property type="term" value="C:membrane"/>
    <property type="evidence" value="ECO:0007669"/>
    <property type="project" value="UniProtKB-SubCell"/>
</dbReference>
<gene>
    <name evidence="7" type="ORF">SAMN05421872_111198</name>
</gene>
<evidence type="ECO:0000259" key="6">
    <source>
        <dbReference type="Pfam" id="PF00892"/>
    </source>
</evidence>
<accession>A0A1G6Y4S1</accession>
<dbReference type="InterPro" id="IPR000620">
    <property type="entry name" value="EamA_dom"/>
</dbReference>
<feature type="domain" description="EamA" evidence="6">
    <location>
        <begin position="7"/>
        <end position="132"/>
    </location>
</feature>
<dbReference type="PANTHER" id="PTHR32322:SF2">
    <property type="entry name" value="EAMA DOMAIN-CONTAINING PROTEIN"/>
    <property type="match status" value="1"/>
</dbReference>
<sequence>METKVLVTTALAPIAWGSGYYVTETYLPPDRPLFGALVRALPFGLLLLAFRPQLPRGAWWWRAAVLGVLNVGAFFVLVFVAAYRLPGGLAATLTATSPIAIMLLAWLLVRERPHVASIAGAAVGAVGVALLVLRSGFAVDPYGVAASLGAVAMSSLGYVLVKRWSAPVDLLTLTAWQLVAGGLVLLPVALLVEGAPPPIDARAVGGFLFIGLVGTLLAFVVWFRGLRELPAAAVALVGLLNPVAGTLIGILLAGESFGATQAGGMALVLAGVLAGQPAVLAALRRRQNGPDAAVVGDREHVPAA</sequence>